<dbReference type="KEGG" id="taa:NMY3_00240"/>
<evidence type="ECO:0000313" key="2">
    <source>
        <dbReference type="EMBL" id="ALI34454.1"/>
    </source>
</evidence>
<evidence type="ECO:0000313" key="3">
    <source>
        <dbReference type="Proteomes" id="UP000058925"/>
    </source>
</evidence>
<organism evidence="2 3">
    <name type="scientific">Candidatus Nitrosocosmicus oleophilus</name>
    <dbReference type="NCBI Taxonomy" id="1353260"/>
    <lineage>
        <taxon>Archaea</taxon>
        <taxon>Nitrososphaerota</taxon>
        <taxon>Nitrososphaeria</taxon>
        <taxon>Nitrososphaerales</taxon>
        <taxon>Nitrososphaeraceae</taxon>
        <taxon>Candidatus Nitrosocosmicus</taxon>
    </lineage>
</organism>
<feature type="compositionally biased region" description="Acidic residues" evidence="1">
    <location>
        <begin position="156"/>
        <end position="184"/>
    </location>
</feature>
<dbReference type="AlphaFoldDB" id="A0A654LSU9"/>
<evidence type="ECO:0000256" key="1">
    <source>
        <dbReference type="SAM" id="MobiDB-lite"/>
    </source>
</evidence>
<dbReference type="RefSeq" id="WP_196817112.1">
    <property type="nucleotide sequence ID" value="NZ_CP012850.1"/>
</dbReference>
<gene>
    <name evidence="2" type="ORF">NMY3_00240</name>
</gene>
<feature type="region of interest" description="Disordered" evidence="1">
    <location>
        <begin position="124"/>
        <end position="199"/>
    </location>
</feature>
<reference evidence="3" key="1">
    <citation type="submission" date="2015-10" db="EMBL/GenBank/DDBJ databases">
        <title>Niche specialization of a soil ammonia-oxidizing archaeon, Candidatus Nitrosocosmicus oleophilus.</title>
        <authorList>
            <person name="Jung M.-Y."/>
            <person name="Rhee S.-K."/>
        </authorList>
    </citation>
    <scope>NUCLEOTIDE SEQUENCE [LARGE SCALE GENOMIC DNA]</scope>
    <source>
        <strain evidence="3">MY3</strain>
    </source>
</reference>
<keyword evidence="3" id="KW-1185">Reference proteome</keyword>
<feature type="compositionally biased region" description="Basic and acidic residues" evidence="1">
    <location>
        <begin position="131"/>
        <end position="141"/>
    </location>
</feature>
<dbReference type="EMBL" id="CP012850">
    <property type="protein sequence ID" value="ALI34454.1"/>
    <property type="molecule type" value="Genomic_DNA"/>
</dbReference>
<sequence length="199" mass="22164">MSSMFCNSNYVLTTVSTVSFILLFSTITNPLLGCDLDDVKSSIAYEEAIDEFDLPANTKNFIMELDNGLIANYYLALNQTFVFDGVSGVITEQNDKGDEGNDGDGKKKIKYYVDVTVTTIYSYPQAQGKSQDPRNDPKYDSIDWQDDDPEKNLSIEEMDEILEEQEQEEQDNDNDNEGSNDETSDSSNGLDDSGGDDNS</sequence>
<accession>A0A654LSU9</accession>
<dbReference type="Proteomes" id="UP000058925">
    <property type="component" value="Chromosome"/>
</dbReference>
<name>A0A654LSU9_9ARCH</name>
<dbReference type="GeneID" id="60420439"/>
<protein>
    <submittedName>
        <fullName evidence="2">Uncharacterized protein</fullName>
    </submittedName>
</protein>
<proteinExistence type="predicted"/>